<evidence type="ECO:0000256" key="7">
    <source>
        <dbReference type="ARBA" id="ARBA00022980"/>
    </source>
</evidence>
<evidence type="ECO:0000256" key="11">
    <source>
        <dbReference type="RuleBase" id="RU003949"/>
    </source>
</evidence>
<dbReference type="FunFam" id="2.40.150.20:FF:000002">
    <property type="entry name" value="50S ribosomal protein L14, chloroplastic"/>
    <property type="match status" value="1"/>
</dbReference>
<dbReference type="Gene3D" id="2.40.150.20">
    <property type="entry name" value="Ribosomal protein L14"/>
    <property type="match status" value="1"/>
</dbReference>
<evidence type="ECO:0000256" key="2">
    <source>
        <dbReference type="ARBA" id="ARBA00010745"/>
    </source>
</evidence>
<dbReference type="AlphaFoldDB" id="A0A0S3TEB2"/>
<accession>A0A0S3TEB2</accession>
<dbReference type="GO" id="GO:0006412">
    <property type="term" value="P:translation"/>
    <property type="evidence" value="ECO:0007669"/>
    <property type="project" value="InterPro"/>
</dbReference>
<comment type="subcellular location">
    <subcellularLocation>
        <location evidence="1">Plastid</location>
        <location evidence="1">Chloroplast</location>
    </subcellularLocation>
</comment>
<sequence length="143" mass="16333">MAEWLKRPTHNWRIRRFNSYWMHANGTLPPKTDNSGARELMCIRILGASNRRYAYIGDIVVAVIKQAVPNTNLERSEVIRAVIVRTCKQLKRSNGIIIQYDDNAAVIIDQEGNPKGTRIFCAIARELRQLNFTKIVSLAPEVL</sequence>
<keyword evidence="3" id="KW-0150">Chloroplast</keyword>
<reference evidence="12" key="1">
    <citation type="journal article" date="2015" name="Sci. Rep.">
        <title>The power of single molecule real-time sequencing technology in the de novo assembly of a eukaryotic genome.</title>
        <authorList>
            <person name="Sakai H."/>
            <person name="Naito K."/>
            <person name="Ogiso-Tanaka E."/>
            <person name="Takahashi Y."/>
            <person name="Iseki K."/>
            <person name="Muto C."/>
            <person name="Satou K."/>
            <person name="Teruya K."/>
            <person name="Shiroma A."/>
            <person name="Shimoji M."/>
            <person name="Hirano T."/>
            <person name="Itoh T."/>
            <person name="Kaga A."/>
            <person name="Tomooka N."/>
        </authorList>
    </citation>
    <scope>NUCLEOTIDE SEQUENCE</scope>
</reference>
<dbReference type="GO" id="GO:0003735">
    <property type="term" value="F:structural constituent of ribosome"/>
    <property type="evidence" value="ECO:0007669"/>
    <property type="project" value="InterPro"/>
</dbReference>
<keyword evidence="4" id="KW-0934">Plastid</keyword>
<dbReference type="CDD" id="cd00337">
    <property type="entry name" value="Ribosomal_uL14"/>
    <property type="match status" value="1"/>
</dbReference>
<dbReference type="PROSITE" id="PS00049">
    <property type="entry name" value="RIBOSOMAL_L14"/>
    <property type="match status" value="1"/>
</dbReference>
<comment type="similarity">
    <text evidence="2 11">Belongs to the universal ribosomal protein uL14 family.</text>
</comment>
<evidence type="ECO:0000256" key="9">
    <source>
        <dbReference type="ARBA" id="ARBA00035424"/>
    </source>
</evidence>
<dbReference type="GO" id="GO:0070180">
    <property type="term" value="F:large ribosomal subunit rRNA binding"/>
    <property type="evidence" value="ECO:0007669"/>
    <property type="project" value="TreeGrafter"/>
</dbReference>
<keyword evidence="7 11" id="KW-0689">Ribosomal protein</keyword>
<dbReference type="HAMAP" id="MF_01367">
    <property type="entry name" value="Ribosomal_uL14"/>
    <property type="match status" value="1"/>
</dbReference>
<dbReference type="SMART" id="SM01374">
    <property type="entry name" value="Ribosomal_L14"/>
    <property type="match status" value="1"/>
</dbReference>
<dbReference type="OrthoDB" id="1342015at2759"/>
<dbReference type="EMBL" id="AP015457">
    <property type="protein sequence ID" value="BAU03448.1"/>
    <property type="molecule type" value="Genomic_DNA"/>
</dbReference>
<evidence type="ECO:0000256" key="10">
    <source>
        <dbReference type="ARBA" id="ARBA00068951"/>
    </source>
</evidence>
<evidence type="ECO:0000256" key="3">
    <source>
        <dbReference type="ARBA" id="ARBA00022528"/>
    </source>
</evidence>
<dbReference type="PANTHER" id="PTHR11761:SF27">
    <property type="entry name" value="LARGE RIBOSOMAL SUBUNIT PROTEIN UL14C"/>
    <property type="match status" value="1"/>
</dbReference>
<dbReference type="GO" id="GO:0022625">
    <property type="term" value="C:cytosolic large ribosomal subunit"/>
    <property type="evidence" value="ECO:0007669"/>
    <property type="project" value="TreeGrafter"/>
</dbReference>
<organism evidence="12">
    <name type="scientific">Vigna angularis var. angularis</name>
    <dbReference type="NCBI Taxonomy" id="157739"/>
    <lineage>
        <taxon>Eukaryota</taxon>
        <taxon>Viridiplantae</taxon>
        <taxon>Streptophyta</taxon>
        <taxon>Embryophyta</taxon>
        <taxon>Tracheophyta</taxon>
        <taxon>Spermatophyta</taxon>
        <taxon>Magnoliopsida</taxon>
        <taxon>eudicotyledons</taxon>
        <taxon>Gunneridae</taxon>
        <taxon>Pentapetalae</taxon>
        <taxon>rosids</taxon>
        <taxon>fabids</taxon>
        <taxon>Fabales</taxon>
        <taxon>Fabaceae</taxon>
        <taxon>Papilionoideae</taxon>
        <taxon>50 kb inversion clade</taxon>
        <taxon>NPAAA clade</taxon>
        <taxon>indigoferoid/millettioid clade</taxon>
        <taxon>Phaseoleae</taxon>
        <taxon>Vigna</taxon>
    </lineage>
</organism>
<dbReference type="InterPro" id="IPR000218">
    <property type="entry name" value="Ribosomal_uL14"/>
</dbReference>
<protein>
    <recommendedName>
        <fullName evidence="10">Large ribosomal subunit protein uL14c</fullName>
    </recommendedName>
    <alternativeName>
        <fullName evidence="9">50S ribosomal protein L14, chloroplastic</fullName>
    </alternativeName>
</protein>
<dbReference type="InterPro" id="IPR005745">
    <property type="entry name" value="Ribosomal_uL14_bac-type"/>
</dbReference>
<dbReference type="PANTHER" id="PTHR11761">
    <property type="entry name" value="50S/60S RIBOSOMAL PROTEIN L14/L23"/>
    <property type="match status" value="1"/>
</dbReference>
<keyword evidence="8 11" id="KW-0687">Ribonucleoprotein</keyword>
<dbReference type="Pfam" id="PF00238">
    <property type="entry name" value="Ribosomal_L14"/>
    <property type="match status" value="1"/>
</dbReference>
<keyword evidence="5" id="KW-0699">rRNA-binding</keyword>
<gene>
    <name evidence="12" type="primary">Vigan.UMG107800</name>
    <name evidence="12" type="ORF">VIGAN_UM107800</name>
</gene>
<dbReference type="InterPro" id="IPR019972">
    <property type="entry name" value="Ribosomal_uL14_CS"/>
</dbReference>
<evidence type="ECO:0000256" key="4">
    <source>
        <dbReference type="ARBA" id="ARBA00022640"/>
    </source>
</evidence>
<dbReference type="NCBIfam" id="TIGR01067">
    <property type="entry name" value="rplN_bact"/>
    <property type="match status" value="1"/>
</dbReference>
<evidence type="ECO:0000256" key="5">
    <source>
        <dbReference type="ARBA" id="ARBA00022730"/>
    </source>
</evidence>
<keyword evidence="6" id="KW-0694">RNA-binding</keyword>
<evidence type="ECO:0000256" key="6">
    <source>
        <dbReference type="ARBA" id="ARBA00022884"/>
    </source>
</evidence>
<dbReference type="GO" id="GO:0009507">
    <property type="term" value="C:chloroplast"/>
    <property type="evidence" value="ECO:0007669"/>
    <property type="project" value="UniProtKB-SubCell"/>
</dbReference>
<dbReference type="SUPFAM" id="SSF50193">
    <property type="entry name" value="Ribosomal protein L14"/>
    <property type="match status" value="1"/>
</dbReference>
<proteinExistence type="inferred from homology"/>
<evidence type="ECO:0000256" key="8">
    <source>
        <dbReference type="ARBA" id="ARBA00023274"/>
    </source>
</evidence>
<name>A0A0S3TEB2_PHAAN</name>
<dbReference type="InterPro" id="IPR036853">
    <property type="entry name" value="Ribosomal_uL14_sf"/>
</dbReference>
<evidence type="ECO:0000256" key="1">
    <source>
        <dbReference type="ARBA" id="ARBA00004229"/>
    </source>
</evidence>
<evidence type="ECO:0000313" key="12">
    <source>
        <dbReference type="EMBL" id="BAU03448.1"/>
    </source>
</evidence>